<evidence type="ECO:0000256" key="5">
    <source>
        <dbReference type="ARBA" id="ARBA00022763"/>
    </source>
</evidence>
<evidence type="ECO:0000256" key="9">
    <source>
        <dbReference type="ARBA" id="ARBA00023204"/>
    </source>
</evidence>
<evidence type="ECO:0000256" key="7">
    <source>
        <dbReference type="ARBA" id="ARBA00023004"/>
    </source>
</evidence>
<feature type="region of interest" description="Disordered" evidence="13">
    <location>
        <begin position="76"/>
        <end position="97"/>
    </location>
</feature>
<dbReference type="FunFam" id="1.10.1670.10:FF:000026">
    <property type="entry name" value="Endonuclease III homolog"/>
    <property type="match status" value="1"/>
</dbReference>
<dbReference type="SMART" id="SM00478">
    <property type="entry name" value="ENDO3c"/>
    <property type="match status" value="1"/>
</dbReference>
<dbReference type="PANTHER" id="PTHR43286:SF1">
    <property type="entry name" value="ENDONUCLEASE III-LIKE PROTEIN 1"/>
    <property type="match status" value="1"/>
</dbReference>
<evidence type="ECO:0000259" key="14">
    <source>
        <dbReference type="SMART" id="SM00478"/>
    </source>
</evidence>
<dbReference type="GO" id="GO:0140078">
    <property type="term" value="F:class I DNA-(apurinic or apyrimidinic site) endonuclease activity"/>
    <property type="evidence" value="ECO:0007669"/>
    <property type="project" value="UniProtKB-EC"/>
</dbReference>
<dbReference type="PANTHER" id="PTHR43286">
    <property type="entry name" value="ENDONUCLEASE III-LIKE PROTEIN 1"/>
    <property type="match status" value="1"/>
</dbReference>
<feature type="region of interest" description="Disordered" evidence="13">
    <location>
        <begin position="1"/>
        <end position="55"/>
    </location>
</feature>
<keyword evidence="6 12" id="KW-0378">Hydrolase</keyword>
<keyword evidence="8" id="KW-0411">Iron-sulfur</keyword>
<evidence type="ECO:0000313" key="15">
    <source>
        <dbReference type="EMBL" id="CAI5734557.1"/>
    </source>
</evidence>
<keyword evidence="4" id="KW-0479">Metal-binding</keyword>
<dbReference type="GO" id="GO:0005739">
    <property type="term" value="C:mitochondrion"/>
    <property type="evidence" value="ECO:0007669"/>
    <property type="project" value="UniProtKB-SubCell"/>
</dbReference>
<feature type="compositionally biased region" description="Basic and acidic residues" evidence="13">
    <location>
        <begin position="87"/>
        <end position="97"/>
    </location>
</feature>
<dbReference type="EC" id="3.2.2.-" evidence="12"/>
<evidence type="ECO:0000256" key="13">
    <source>
        <dbReference type="SAM" id="MobiDB-lite"/>
    </source>
</evidence>
<dbReference type="Gene3D" id="1.10.1670.10">
    <property type="entry name" value="Helix-hairpin-Helix base-excision DNA repair enzymes (C-terminal)"/>
    <property type="match status" value="1"/>
</dbReference>
<feature type="compositionally biased region" description="Basic and acidic residues" evidence="13">
    <location>
        <begin position="45"/>
        <end position="55"/>
    </location>
</feature>
<dbReference type="FunFam" id="1.10.340.30:FF:000005">
    <property type="entry name" value="Endonuclease III-like protein 1"/>
    <property type="match status" value="1"/>
</dbReference>
<evidence type="ECO:0000256" key="12">
    <source>
        <dbReference type="HAMAP-Rule" id="MF_03183"/>
    </source>
</evidence>
<dbReference type="Pfam" id="PF00633">
    <property type="entry name" value="HHH"/>
    <property type="match status" value="1"/>
</dbReference>
<keyword evidence="9 12" id="KW-0234">DNA repair</keyword>
<dbReference type="GO" id="GO:0006289">
    <property type="term" value="P:nucleotide-excision repair"/>
    <property type="evidence" value="ECO:0007669"/>
    <property type="project" value="TreeGrafter"/>
</dbReference>
<evidence type="ECO:0000256" key="2">
    <source>
        <dbReference type="ARBA" id="ARBA00008343"/>
    </source>
</evidence>
<dbReference type="InterPro" id="IPR023170">
    <property type="entry name" value="HhH_base_excis_C"/>
</dbReference>
<keyword evidence="5 12" id="KW-0227">DNA damage</keyword>
<keyword evidence="11 12" id="KW-0326">Glycosidase</keyword>
<evidence type="ECO:0000256" key="4">
    <source>
        <dbReference type="ARBA" id="ARBA00022723"/>
    </source>
</evidence>
<dbReference type="GO" id="GO:0000703">
    <property type="term" value="F:oxidized pyrimidine nucleobase lesion DNA N-glycosylase activity"/>
    <property type="evidence" value="ECO:0007669"/>
    <property type="project" value="UniProtKB-UniRule"/>
</dbReference>
<dbReference type="GO" id="GO:0051539">
    <property type="term" value="F:4 iron, 4 sulfur cluster binding"/>
    <property type="evidence" value="ECO:0007669"/>
    <property type="project" value="UniProtKB-KW"/>
</dbReference>
<comment type="catalytic activity">
    <reaction evidence="12">
        <text>2'-deoxyribonucleotide-(2'-deoxyribose 5'-phosphate)-2'-deoxyribonucleotide-DNA = a 3'-end 2'-deoxyribonucleotide-(2,3-dehydro-2,3-deoxyribose 5'-phosphate)-DNA + a 5'-end 5'-phospho-2'-deoxyribonucleoside-DNA + H(+)</text>
        <dbReference type="Rhea" id="RHEA:66592"/>
        <dbReference type="Rhea" id="RHEA-COMP:13180"/>
        <dbReference type="Rhea" id="RHEA-COMP:16897"/>
        <dbReference type="Rhea" id="RHEA-COMP:17067"/>
        <dbReference type="ChEBI" id="CHEBI:15378"/>
        <dbReference type="ChEBI" id="CHEBI:136412"/>
        <dbReference type="ChEBI" id="CHEBI:157695"/>
        <dbReference type="ChEBI" id="CHEBI:167181"/>
        <dbReference type="EC" id="4.2.99.18"/>
    </reaction>
</comment>
<dbReference type="PROSITE" id="PS00764">
    <property type="entry name" value="ENDONUCLEASE_III_1"/>
    <property type="match status" value="1"/>
</dbReference>
<dbReference type="InterPro" id="IPR011257">
    <property type="entry name" value="DNA_glycosylase"/>
</dbReference>
<keyword evidence="12" id="KW-0539">Nucleus</keyword>
<comment type="function">
    <text evidence="12">Bifunctional DNA N-glycosylase with associated apurinic/apyrimidinic (AP) lyase function that catalyzes the first step in base excision repair (BER), the primary repair pathway for the repair of oxidative DNA damage. The DNA N-glycosylase activity releases the damaged DNA base from DNA by cleaving the N-glycosidic bond, leaving an AP site. The AP lyase activity cleaves the phosphodiester bond 3' to the AP site by a beta-elimination. Primarily recognizes and repairs oxidative base damage of pyrimidines.</text>
</comment>
<sequence length="337" mass="38262">MRRLRSSSSTVSVTTTELSVDTNEATAVKTEAQRVVPPVRRPRSRHCESDTDSKTVVKREHVARVKLDSAVKEDVELTRPRRKQKKQKVEKPEQRVMRSEPVGWREMWKGIEDMRANEDAEVDKYGCEVFSSKGLLPHVCRFHVLIAAMMSSQTKDPVNAAAMDRLIEHGLTVQSMLEVKEQKLAQLIRPVGFFNMKAKYIKQVASILTKRAEAEGKDVVDIPDSYEGLMALPGVGPKMATLVMTCAWNNTVGICVDTHVHRISNRLNWVKTWNVRNPKSQDPEKTRAELEDWLPRDHWGPINRLLVGFGQTICLPRNPKCADCKIRDKCPSACVKR</sequence>
<protein>
    <recommendedName>
        <fullName evidence="12">Endonuclease III homolog</fullName>
        <ecNumber evidence="12">3.2.2.-</ecNumber>
        <ecNumber evidence="12">4.2.99.18</ecNumber>
    </recommendedName>
    <alternativeName>
        <fullName evidence="12">Bifunctional DNA N-glycosylase/DNA-(apurinic or apyrimidinic site) lyase</fullName>
        <shortName evidence="12">DNA glycosylase/AP lyase</shortName>
    </alternativeName>
</protein>
<evidence type="ECO:0000313" key="16">
    <source>
        <dbReference type="Proteomes" id="UP001162031"/>
    </source>
</evidence>
<dbReference type="GO" id="GO:0003677">
    <property type="term" value="F:DNA binding"/>
    <property type="evidence" value="ECO:0007669"/>
    <property type="project" value="UniProtKB-UniRule"/>
</dbReference>
<dbReference type="EMBL" id="CANTFL010001234">
    <property type="protein sequence ID" value="CAI5734557.1"/>
    <property type="molecule type" value="Genomic_DNA"/>
</dbReference>
<comment type="cofactor">
    <cofactor evidence="1">
        <name>[4Fe-4S] cluster</name>
        <dbReference type="ChEBI" id="CHEBI:49883"/>
    </cofactor>
</comment>
<keyword evidence="12" id="KW-0496">Mitochondrion</keyword>
<keyword evidence="10 12" id="KW-0456">Lyase</keyword>
<evidence type="ECO:0000256" key="11">
    <source>
        <dbReference type="ARBA" id="ARBA00023295"/>
    </source>
</evidence>
<evidence type="ECO:0000256" key="1">
    <source>
        <dbReference type="ARBA" id="ARBA00001966"/>
    </source>
</evidence>
<evidence type="ECO:0000256" key="3">
    <source>
        <dbReference type="ARBA" id="ARBA00022485"/>
    </source>
</evidence>
<dbReference type="HAMAP" id="MF_03183">
    <property type="entry name" value="Endonuclease_III_Nth"/>
    <property type="match status" value="1"/>
</dbReference>
<dbReference type="InterPro" id="IPR030841">
    <property type="entry name" value="NTH1"/>
</dbReference>
<organism evidence="15 16">
    <name type="scientific">Hyaloperonospora brassicae</name>
    <name type="common">Brassica downy mildew</name>
    <name type="synonym">Peronospora brassicae</name>
    <dbReference type="NCBI Taxonomy" id="162125"/>
    <lineage>
        <taxon>Eukaryota</taxon>
        <taxon>Sar</taxon>
        <taxon>Stramenopiles</taxon>
        <taxon>Oomycota</taxon>
        <taxon>Peronosporomycetes</taxon>
        <taxon>Peronosporales</taxon>
        <taxon>Peronosporaceae</taxon>
        <taxon>Hyaloperonospora</taxon>
    </lineage>
</organism>
<evidence type="ECO:0000256" key="8">
    <source>
        <dbReference type="ARBA" id="ARBA00023014"/>
    </source>
</evidence>
<reference evidence="15" key="1">
    <citation type="submission" date="2022-12" db="EMBL/GenBank/DDBJ databases">
        <authorList>
            <person name="Webb A."/>
        </authorList>
    </citation>
    <scope>NUCLEOTIDE SEQUENCE</scope>
    <source>
        <strain evidence="15">Hp1</strain>
    </source>
</reference>
<proteinExistence type="inferred from homology"/>
<dbReference type="InterPro" id="IPR000445">
    <property type="entry name" value="HhH_motif"/>
</dbReference>
<dbReference type="EC" id="4.2.99.18" evidence="12"/>
<evidence type="ECO:0000256" key="10">
    <source>
        <dbReference type="ARBA" id="ARBA00023239"/>
    </source>
</evidence>
<dbReference type="GO" id="GO:0046872">
    <property type="term" value="F:metal ion binding"/>
    <property type="evidence" value="ECO:0007669"/>
    <property type="project" value="UniProtKB-KW"/>
</dbReference>
<comment type="caution">
    <text evidence="12">Lacks conserved residue(s) required for the propagation of feature annotation.</text>
</comment>
<comment type="subcellular location">
    <subcellularLocation>
        <location evidence="12">Nucleus</location>
    </subcellularLocation>
    <subcellularLocation>
        <location evidence="12">Mitochondrion</location>
    </subcellularLocation>
</comment>
<dbReference type="InterPro" id="IPR003265">
    <property type="entry name" value="HhH-GPD_domain"/>
</dbReference>
<dbReference type="InterPro" id="IPR004035">
    <property type="entry name" value="Endouclease-III_FeS-bd_BS"/>
</dbReference>
<dbReference type="GO" id="GO:0005634">
    <property type="term" value="C:nucleus"/>
    <property type="evidence" value="ECO:0007669"/>
    <property type="project" value="UniProtKB-SubCell"/>
</dbReference>
<feature type="domain" description="HhH-GPD" evidence="14">
    <location>
        <begin position="150"/>
        <end position="312"/>
    </location>
</feature>
<dbReference type="GO" id="GO:0006285">
    <property type="term" value="P:base-excision repair, AP site formation"/>
    <property type="evidence" value="ECO:0007669"/>
    <property type="project" value="UniProtKB-UniRule"/>
</dbReference>
<dbReference type="SUPFAM" id="SSF48150">
    <property type="entry name" value="DNA-glycosylase"/>
    <property type="match status" value="1"/>
</dbReference>
<name>A0AAV0UCK4_HYABA</name>
<keyword evidence="16" id="KW-1185">Reference proteome</keyword>
<evidence type="ECO:0000256" key="6">
    <source>
        <dbReference type="ARBA" id="ARBA00022801"/>
    </source>
</evidence>
<comment type="similarity">
    <text evidence="2 12">Belongs to the Nth/MutY family.</text>
</comment>
<dbReference type="Gene3D" id="1.10.340.30">
    <property type="entry name" value="Hypothetical protein, domain 2"/>
    <property type="match status" value="1"/>
</dbReference>
<keyword evidence="7" id="KW-0408">Iron</keyword>
<comment type="caution">
    <text evidence="15">The sequence shown here is derived from an EMBL/GenBank/DDBJ whole genome shotgun (WGS) entry which is preliminary data.</text>
</comment>
<keyword evidence="3" id="KW-0004">4Fe-4S</keyword>
<accession>A0AAV0UCK4</accession>
<dbReference type="Proteomes" id="UP001162031">
    <property type="component" value="Unassembled WGS sequence"/>
</dbReference>
<dbReference type="AlphaFoldDB" id="A0AAV0UCK4"/>
<gene>
    <name evidence="12" type="primary">NTH1</name>
    <name evidence="15" type="ORF">HBR001_LOCUS6201</name>
</gene>
<dbReference type="Pfam" id="PF00730">
    <property type="entry name" value="HhH-GPD"/>
    <property type="match status" value="1"/>
</dbReference>
<dbReference type="CDD" id="cd00056">
    <property type="entry name" value="ENDO3c"/>
    <property type="match status" value="1"/>
</dbReference>
<feature type="compositionally biased region" description="Low complexity" evidence="13">
    <location>
        <begin position="1"/>
        <end position="16"/>
    </location>
</feature>